<keyword evidence="2" id="KW-1185">Reference proteome</keyword>
<dbReference type="InterPro" id="IPR016135">
    <property type="entry name" value="UBQ-conjugating_enzyme/RWD"/>
</dbReference>
<sequence length="76" mass="8511">MASKAASKRLNKEYVAMQREPPPFVWAVPDEKNILTCEPSPQPARVPTMYLTPLTGNYIIVRTLNHLSCSPIENAN</sequence>
<dbReference type="Gene3D" id="3.10.110.10">
    <property type="entry name" value="Ubiquitin Conjugating Enzyme"/>
    <property type="match status" value="1"/>
</dbReference>
<gene>
    <name evidence="1" type="ORF">QCA50_008875</name>
</gene>
<name>A0AAW0G2D4_9APHY</name>
<protein>
    <submittedName>
        <fullName evidence="1">Uncharacterized protein</fullName>
    </submittedName>
</protein>
<accession>A0AAW0G2D4</accession>
<dbReference type="EMBL" id="JASBNA010000012">
    <property type="protein sequence ID" value="KAK7687660.1"/>
    <property type="molecule type" value="Genomic_DNA"/>
</dbReference>
<dbReference type="Proteomes" id="UP001385951">
    <property type="component" value="Unassembled WGS sequence"/>
</dbReference>
<evidence type="ECO:0000313" key="1">
    <source>
        <dbReference type="EMBL" id="KAK7687660.1"/>
    </source>
</evidence>
<reference evidence="1 2" key="1">
    <citation type="submission" date="2022-09" db="EMBL/GenBank/DDBJ databases">
        <authorList>
            <person name="Palmer J.M."/>
        </authorList>
    </citation>
    <scope>NUCLEOTIDE SEQUENCE [LARGE SCALE GENOMIC DNA]</scope>
    <source>
        <strain evidence="1 2">DSM 7382</strain>
    </source>
</reference>
<dbReference type="AlphaFoldDB" id="A0AAW0G2D4"/>
<organism evidence="1 2">
    <name type="scientific">Cerrena zonata</name>
    <dbReference type="NCBI Taxonomy" id="2478898"/>
    <lineage>
        <taxon>Eukaryota</taxon>
        <taxon>Fungi</taxon>
        <taxon>Dikarya</taxon>
        <taxon>Basidiomycota</taxon>
        <taxon>Agaricomycotina</taxon>
        <taxon>Agaricomycetes</taxon>
        <taxon>Polyporales</taxon>
        <taxon>Cerrenaceae</taxon>
        <taxon>Cerrena</taxon>
    </lineage>
</organism>
<evidence type="ECO:0000313" key="2">
    <source>
        <dbReference type="Proteomes" id="UP001385951"/>
    </source>
</evidence>
<proteinExistence type="predicted"/>
<comment type="caution">
    <text evidence="1">The sequence shown here is derived from an EMBL/GenBank/DDBJ whole genome shotgun (WGS) entry which is preliminary data.</text>
</comment>
<dbReference type="SUPFAM" id="SSF54495">
    <property type="entry name" value="UBC-like"/>
    <property type="match status" value="1"/>
</dbReference>